<accession>A0A380MTJ0</accession>
<evidence type="ECO:0000256" key="1">
    <source>
        <dbReference type="SAM" id="Phobius"/>
    </source>
</evidence>
<gene>
    <name evidence="3" type="ORF">NCTC13337_00863</name>
</gene>
<feature type="domain" description="PilX/PilW C-terminal" evidence="2">
    <location>
        <begin position="131"/>
        <end position="205"/>
    </location>
</feature>
<keyword evidence="4" id="KW-1185">Reference proteome</keyword>
<dbReference type="AlphaFoldDB" id="A0A380MTJ0"/>
<sequence length="210" mass="23068">MSYDKYKNHERGVVLLSCLIFLIILLAFMRFMIGNAKMSELKAGADFDQMKAQEMANLTMRSAEQEISRVDEKGKSLVDKNLSVTGNKGKVLELAAAYWTGKLPDKDGKKISFGKGIYDGDKNPCTDQKCSNHVKDWKAATCGTNVLCPTTGGGKYIIERFTGNGAKLAMGKADEKVVILRVTGIGYSDENNVDASQTMLQNTYILSSKK</sequence>
<dbReference type="InterPro" id="IPR025205">
    <property type="entry name" value="PilX/PilW_C"/>
</dbReference>
<dbReference type="RefSeq" id="WP_072575890.1">
    <property type="nucleotide sequence ID" value="NZ_LWHB01000033.1"/>
</dbReference>
<keyword evidence="1" id="KW-0472">Membrane</keyword>
<evidence type="ECO:0000259" key="2">
    <source>
        <dbReference type="Pfam" id="PF13681"/>
    </source>
</evidence>
<organism evidence="3 4">
    <name type="scientific">Suttonella ornithocola</name>
    <dbReference type="NCBI Taxonomy" id="279832"/>
    <lineage>
        <taxon>Bacteria</taxon>
        <taxon>Pseudomonadati</taxon>
        <taxon>Pseudomonadota</taxon>
        <taxon>Gammaproteobacteria</taxon>
        <taxon>Cardiobacteriales</taxon>
        <taxon>Cardiobacteriaceae</taxon>
        <taxon>Suttonella</taxon>
    </lineage>
</organism>
<evidence type="ECO:0000313" key="3">
    <source>
        <dbReference type="EMBL" id="SUO94657.1"/>
    </source>
</evidence>
<keyword evidence="1" id="KW-0812">Transmembrane</keyword>
<protein>
    <submittedName>
        <fullName evidence="3">Tfp pilus assembly protein PilX</fullName>
    </submittedName>
</protein>
<proteinExistence type="predicted"/>
<dbReference type="Pfam" id="PF13681">
    <property type="entry name" value="PilX"/>
    <property type="match status" value="1"/>
</dbReference>
<reference evidence="3 4" key="1">
    <citation type="submission" date="2018-06" db="EMBL/GenBank/DDBJ databases">
        <authorList>
            <consortium name="Pathogen Informatics"/>
            <person name="Doyle S."/>
        </authorList>
    </citation>
    <scope>NUCLEOTIDE SEQUENCE [LARGE SCALE GENOMIC DNA]</scope>
    <source>
        <strain evidence="3 4">NCTC13337</strain>
    </source>
</reference>
<name>A0A380MTJ0_9GAMM</name>
<feature type="transmembrane region" description="Helical" evidence="1">
    <location>
        <begin position="12"/>
        <end position="33"/>
    </location>
</feature>
<evidence type="ECO:0000313" key="4">
    <source>
        <dbReference type="Proteomes" id="UP000254601"/>
    </source>
</evidence>
<dbReference type="EMBL" id="UHIC01000001">
    <property type="protein sequence ID" value="SUO94657.1"/>
    <property type="molecule type" value="Genomic_DNA"/>
</dbReference>
<dbReference type="OrthoDB" id="7065815at2"/>
<dbReference type="Proteomes" id="UP000254601">
    <property type="component" value="Unassembled WGS sequence"/>
</dbReference>
<keyword evidence="1" id="KW-1133">Transmembrane helix</keyword>